<dbReference type="Proteomes" id="UP000182063">
    <property type="component" value="Chromosome"/>
</dbReference>
<dbReference type="Pfam" id="PF12708">
    <property type="entry name" value="Pect-lyase_RHGA_epim"/>
    <property type="match status" value="1"/>
</dbReference>
<dbReference type="AlphaFoldDB" id="A0A1L3ZV49"/>
<dbReference type="KEGG" id="sphj:BSL82_09485"/>
<sequence length="596" mass="62602">MPATYTDRLEGLTTSVAIKAPCQAVAIANITLTGEQTVNGVAVVAGDRVLATAQTNNVDNGIWVVGTGTWARAKDFDGTRDAVQGTLVSVFLGGTDSVLYQLTTADPIVIGTTALTFEPATWLSQVAFVTADEISDDTSDLQAITAKLQFLQSGTGAVSRSIQSKLRDGTSAFDFLTSAQIADVEAGTALEDVTTVLQAALDAHKTVYLPNGTYLVSAKLIPQVKSVLIGESENGVILKGNHSGAILEYPINNFDCQIKNLSFAGDDCTGIAVASTAGTLHDYLIRPQIESCHFHYELAYGINADLIFSRLRNCSFGYYGTGTDNNTMVGLRSHAVSTNYTNLNRVECCLFFTGTDTIAAVDLSAGDNWLFDSCDWEQGGIAVKTDNIQQLRFVNCWFEGNTVSTSAGGVVILLQTATTPVVFESCNFVNNTCYAVIGYSSSVTAGVEIKNSTIAKTGSSFCIYDTATTSVNLPTDGSVAFYNNVVAGGSGSDKLVSALEYRGGFTSPRLVIVVDTSGSGTILASNDPGATIFRNGAGDISISASSAMATSTDHVAAIGTWRDGEGEVQVTNTTTVRAIRNDAATDNVVTVVVYGA</sequence>
<dbReference type="STRING" id="1921510.BSL82_09485"/>
<evidence type="ECO:0000313" key="3">
    <source>
        <dbReference type="Proteomes" id="UP000182063"/>
    </source>
</evidence>
<evidence type="ECO:0000313" key="2">
    <source>
        <dbReference type="EMBL" id="API59512.1"/>
    </source>
</evidence>
<dbReference type="InterPro" id="IPR011050">
    <property type="entry name" value="Pectin_lyase_fold/virulence"/>
</dbReference>
<keyword evidence="3" id="KW-1185">Reference proteome</keyword>
<dbReference type="EMBL" id="CP018221">
    <property type="protein sequence ID" value="API59512.1"/>
    <property type="molecule type" value="Genomic_DNA"/>
</dbReference>
<protein>
    <recommendedName>
        <fullName evidence="1">Rhamnogalacturonase A/B/Epimerase-like pectate lyase domain-containing protein</fullName>
    </recommendedName>
</protein>
<gene>
    <name evidence="2" type="ORF">BSL82_09485</name>
</gene>
<proteinExistence type="predicted"/>
<dbReference type="SUPFAM" id="SSF51126">
    <property type="entry name" value="Pectin lyase-like"/>
    <property type="match status" value="1"/>
</dbReference>
<dbReference type="RefSeq" id="WP_072597117.1">
    <property type="nucleotide sequence ID" value="NZ_CP018221.1"/>
</dbReference>
<dbReference type="Gene3D" id="2.160.20.10">
    <property type="entry name" value="Single-stranded right-handed beta-helix, Pectin lyase-like"/>
    <property type="match status" value="1"/>
</dbReference>
<dbReference type="InterPro" id="IPR012334">
    <property type="entry name" value="Pectin_lyas_fold"/>
</dbReference>
<accession>A0A1L3ZV49</accession>
<name>A0A1L3ZV49_9SPHN</name>
<dbReference type="OrthoDB" id="7482115at2"/>
<feature type="domain" description="Rhamnogalacturonase A/B/Epimerase-like pectate lyase" evidence="1">
    <location>
        <begin position="189"/>
        <end position="330"/>
    </location>
</feature>
<organism evidence="2 3">
    <name type="scientific">Tardibacter chloracetimidivorans</name>
    <dbReference type="NCBI Taxonomy" id="1921510"/>
    <lineage>
        <taxon>Bacteria</taxon>
        <taxon>Pseudomonadati</taxon>
        <taxon>Pseudomonadota</taxon>
        <taxon>Alphaproteobacteria</taxon>
        <taxon>Sphingomonadales</taxon>
        <taxon>Sphingomonadaceae</taxon>
        <taxon>Tardibacter</taxon>
    </lineage>
</organism>
<evidence type="ECO:0000259" key="1">
    <source>
        <dbReference type="Pfam" id="PF12708"/>
    </source>
</evidence>
<reference evidence="3" key="1">
    <citation type="submission" date="2016-11" db="EMBL/GenBank/DDBJ databases">
        <title>Complete Genome Sequence of alachlor-degrading Sphingomonas sp. strain JJ-A5.</title>
        <authorList>
            <person name="Lee H."/>
            <person name="Ka J.-O."/>
        </authorList>
    </citation>
    <scope>NUCLEOTIDE SEQUENCE [LARGE SCALE GENOMIC DNA]</scope>
    <source>
        <strain evidence="3">JJ-A5</strain>
    </source>
</reference>
<dbReference type="InterPro" id="IPR024535">
    <property type="entry name" value="RHGA/B-epi-like_pectate_lyase"/>
</dbReference>